<dbReference type="AlphaFoldDB" id="A0A2P2DWH9"/>
<keyword evidence="1" id="KW-0732">Signal</keyword>
<dbReference type="Proteomes" id="UP000245133">
    <property type="component" value="Unassembled WGS sequence"/>
</dbReference>
<organism evidence="2 3">
    <name type="scientific">Leptospira ryugenii</name>
    <dbReference type="NCBI Taxonomy" id="1917863"/>
    <lineage>
        <taxon>Bacteria</taxon>
        <taxon>Pseudomonadati</taxon>
        <taxon>Spirochaetota</taxon>
        <taxon>Spirochaetia</taxon>
        <taxon>Leptospirales</taxon>
        <taxon>Leptospiraceae</taxon>
        <taxon>Leptospira</taxon>
    </lineage>
</organism>
<dbReference type="OrthoDB" id="337457at2"/>
<proteinExistence type="predicted"/>
<evidence type="ECO:0000313" key="2">
    <source>
        <dbReference type="EMBL" id="GBF48991.1"/>
    </source>
</evidence>
<comment type="caution">
    <text evidence="2">The sequence shown here is derived from an EMBL/GenBank/DDBJ whole genome shotgun (WGS) entry which is preliminary data.</text>
</comment>
<evidence type="ECO:0000256" key="1">
    <source>
        <dbReference type="SAM" id="SignalP"/>
    </source>
</evidence>
<sequence length="528" mass="59764">MKTRYFLLTCVCYGLATVSLSAQVWAPTGTETRRPSALQFDAGTSQFRGDYYVYLSPNFTYNHGSQFGYSFSLPLNFLSVDRAPKLSGQSTGELRQIDYNSRQDYLRTLNYISYGTYNQQVPGKFTYSLYAGKVIDGYVGHGTILNKYQSSSRFDAYNPSVLADANSDYGGVQYFSNSVASFNVNVVRVYVKPLAIGRKVMSFFQDQSGSVYFLNIRGKVIDDAGRKSVEEEISSEDTVAKQKKEKEIRPIQKDSRVEIAENDPWYNRLTLGYTSAWDRGAPVTLSYSSNGAPLLEKTSDQPTISTSKTVRVEGFDAEYRLLNLSFLEFTPYFDFNRIKTLDNSTGTHYGASLRIGNKDLNVILKPELRQMTGNYIPMYFDSFYEIERFQSFPAVAPMRTKFENLETQGNGTIKGYLHTIYLNFYHLGFEFAVEDYGGKEKKRVFAAAYIPIGSSFQVSFFFTKKGYGGQSNLFEVDENSQGAAEISKSFGPLMFRVQNYRRFVLDVAEKTFVSTDEVRFLVSGGMSF</sequence>
<feature type="chain" id="PRO_5015144313" description="Bacterial surface antigen (D15) domain-containing protein" evidence="1">
    <location>
        <begin position="23"/>
        <end position="528"/>
    </location>
</feature>
<reference evidence="2 3" key="1">
    <citation type="submission" date="2018-02" db="EMBL/GenBank/DDBJ databases">
        <title>Novel Leptospira species isolated from soil and water in Japan.</title>
        <authorList>
            <person name="Nakao R."/>
            <person name="Masuzawa T."/>
        </authorList>
    </citation>
    <scope>NUCLEOTIDE SEQUENCE [LARGE SCALE GENOMIC DNA]</scope>
    <source>
        <strain evidence="2 3">YH101</strain>
    </source>
</reference>
<feature type="signal peptide" evidence="1">
    <location>
        <begin position="1"/>
        <end position="22"/>
    </location>
</feature>
<evidence type="ECO:0000313" key="3">
    <source>
        <dbReference type="Proteomes" id="UP000245133"/>
    </source>
</evidence>
<protein>
    <recommendedName>
        <fullName evidence="4">Bacterial surface antigen (D15) domain-containing protein</fullName>
    </recommendedName>
</protein>
<name>A0A2P2DWH9_9LEPT</name>
<keyword evidence="3" id="KW-1185">Reference proteome</keyword>
<accession>A0A2P2DWH9</accession>
<dbReference type="RefSeq" id="WP_108973375.1">
    <property type="nucleotide sequence ID" value="NZ_BFBB01000002.1"/>
</dbReference>
<evidence type="ECO:0008006" key="4">
    <source>
        <dbReference type="Google" id="ProtNLM"/>
    </source>
</evidence>
<gene>
    <name evidence="2" type="ORF">LPTSP4_04980</name>
</gene>
<dbReference type="EMBL" id="BFBB01000002">
    <property type="protein sequence ID" value="GBF48991.1"/>
    <property type="molecule type" value="Genomic_DNA"/>
</dbReference>